<organism evidence="1 2">
    <name type="scientific">Euroglyphus maynei</name>
    <name type="common">Mayne's house dust mite</name>
    <dbReference type="NCBI Taxonomy" id="6958"/>
    <lineage>
        <taxon>Eukaryota</taxon>
        <taxon>Metazoa</taxon>
        <taxon>Ecdysozoa</taxon>
        <taxon>Arthropoda</taxon>
        <taxon>Chelicerata</taxon>
        <taxon>Arachnida</taxon>
        <taxon>Acari</taxon>
        <taxon>Acariformes</taxon>
        <taxon>Sarcoptiformes</taxon>
        <taxon>Astigmata</taxon>
        <taxon>Psoroptidia</taxon>
        <taxon>Analgoidea</taxon>
        <taxon>Pyroglyphidae</taxon>
        <taxon>Pyroglyphinae</taxon>
        <taxon>Euroglyphus</taxon>
    </lineage>
</organism>
<gene>
    <name evidence="1" type="ORF">BLA29_011021</name>
</gene>
<protein>
    <submittedName>
        <fullName evidence="1">Uncharacterized protein</fullName>
    </submittedName>
</protein>
<evidence type="ECO:0000313" key="1">
    <source>
        <dbReference type="EMBL" id="OTF77384.1"/>
    </source>
</evidence>
<name>A0A1Y3BBJ1_EURMA</name>
<evidence type="ECO:0000313" key="2">
    <source>
        <dbReference type="Proteomes" id="UP000194236"/>
    </source>
</evidence>
<dbReference type="AlphaFoldDB" id="A0A1Y3BBJ1"/>
<accession>A0A1Y3BBJ1</accession>
<sequence length="201" mass="23002">MKLKIIKAWENREQITDEITGDDGDGGIGWSMRKIAEHFGVSTRSVSRCIAKRNDLKLSNNSDEHHVDDDDVMAIQSNTHSNSEDHSTTLIPNFYPEIIYENNKATDQLSIQASKPLLRPDWIDNNSREIVANNDYHSLDEELINEINEIFDHLKRIRIISKRLSSSPTLKEYALDFVQTMLNTANGYVNRLDGRSDQIDS</sequence>
<keyword evidence="2" id="KW-1185">Reference proteome</keyword>
<comment type="caution">
    <text evidence="1">The sequence shown here is derived from an EMBL/GenBank/DDBJ whole genome shotgun (WGS) entry which is preliminary data.</text>
</comment>
<dbReference type="Proteomes" id="UP000194236">
    <property type="component" value="Unassembled WGS sequence"/>
</dbReference>
<dbReference type="OrthoDB" id="125347at2759"/>
<proteinExistence type="predicted"/>
<dbReference type="EMBL" id="MUJZ01032822">
    <property type="protein sequence ID" value="OTF77384.1"/>
    <property type="molecule type" value="Genomic_DNA"/>
</dbReference>
<reference evidence="1 2" key="1">
    <citation type="submission" date="2017-03" db="EMBL/GenBank/DDBJ databases">
        <title>Genome Survey of Euroglyphus maynei.</title>
        <authorList>
            <person name="Arlian L.G."/>
            <person name="Morgan M.S."/>
            <person name="Rider S.D."/>
        </authorList>
    </citation>
    <scope>NUCLEOTIDE SEQUENCE [LARGE SCALE GENOMIC DNA]</scope>
    <source>
        <strain evidence="1">Arlian Lab</strain>
        <tissue evidence="1">Whole body</tissue>
    </source>
</reference>